<dbReference type="EMBL" id="JACHFH010000032">
    <property type="protein sequence ID" value="MBB5337060.1"/>
    <property type="molecule type" value="Genomic_DNA"/>
</dbReference>
<feature type="transmembrane region" description="Helical" evidence="1">
    <location>
        <begin position="34"/>
        <end position="58"/>
    </location>
</feature>
<gene>
    <name evidence="2" type="ORF">HNR32_002217</name>
</gene>
<proteinExistence type="predicted"/>
<accession>A0A840ULK2</accession>
<keyword evidence="1" id="KW-0812">Transmembrane</keyword>
<keyword evidence="3" id="KW-1185">Reference proteome</keyword>
<comment type="caution">
    <text evidence="2">The sequence shown here is derived from an EMBL/GenBank/DDBJ whole genome shotgun (WGS) entry which is preliminary data.</text>
</comment>
<dbReference type="RefSeq" id="WP_183862570.1">
    <property type="nucleotide sequence ID" value="NZ_JACHFH010000032.1"/>
</dbReference>
<sequence length="62" mass="6841">MTVYSALVFMIIAMLASGFFFGKKIKKLPMAINIVLGMVSAAISVMMMTYLLCIYILLDGIK</sequence>
<dbReference type="Proteomes" id="UP000559117">
    <property type="component" value="Unassembled WGS sequence"/>
</dbReference>
<keyword evidence="1" id="KW-1133">Transmembrane helix</keyword>
<reference evidence="2 3" key="1">
    <citation type="submission" date="2020-08" db="EMBL/GenBank/DDBJ databases">
        <title>Genomic Encyclopedia of Type Strains, Phase IV (KMG-IV): sequencing the most valuable type-strain genomes for metagenomic binning, comparative biology and taxonomic classification.</title>
        <authorList>
            <person name="Goeker M."/>
        </authorList>
    </citation>
    <scope>NUCLEOTIDE SEQUENCE [LARGE SCALE GENOMIC DNA]</scope>
    <source>
        <strain evidence="2 3">DSM 24661</strain>
    </source>
</reference>
<evidence type="ECO:0000256" key="1">
    <source>
        <dbReference type="SAM" id="Phobius"/>
    </source>
</evidence>
<evidence type="ECO:0000313" key="2">
    <source>
        <dbReference type="EMBL" id="MBB5337060.1"/>
    </source>
</evidence>
<dbReference type="AlphaFoldDB" id="A0A840ULK2"/>
<protein>
    <submittedName>
        <fullName evidence="2">Uncharacterized protein</fullName>
    </submittedName>
</protein>
<name>A0A840ULK2_9FIRM</name>
<organism evidence="2 3">
    <name type="scientific">Pectinatus brassicae</name>
    <dbReference type="NCBI Taxonomy" id="862415"/>
    <lineage>
        <taxon>Bacteria</taxon>
        <taxon>Bacillati</taxon>
        <taxon>Bacillota</taxon>
        <taxon>Negativicutes</taxon>
        <taxon>Selenomonadales</taxon>
        <taxon>Selenomonadaceae</taxon>
        <taxon>Pectinatus</taxon>
    </lineage>
</organism>
<feature type="transmembrane region" description="Helical" evidence="1">
    <location>
        <begin position="6"/>
        <end position="22"/>
    </location>
</feature>
<keyword evidence="1" id="KW-0472">Membrane</keyword>
<evidence type="ECO:0000313" key="3">
    <source>
        <dbReference type="Proteomes" id="UP000559117"/>
    </source>
</evidence>